<keyword evidence="2" id="KW-1185">Reference proteome</keyword>
<gene>
    <name evidence="1" type="ORF">ACFFIT_05730</name>
</gene>
<evidence type="ECO:0000313" key="2">
    <source>
        <dbReference type="Proteomes" id="UP001589758"/>
    </source>
</evidence>
<comment type="caution">
    <text evidence="1">The sequence shown here is derived from an EMBL/GenBank/DDBJ whole genome shotgun (WGS) entry which is preliminary data.</text>
</comment>
<dbReference type="Proteomes" id="UP001589758">
    <property type="component" value="Unassembled WGS sequence"/>
</dbReference>
<proteinExistence type="predicted"/>
<organism evidence="1 2">
    <name type="scientific">Thorsellia kenyensis</name>
    <dbReference type="NCBI Taxonomy" id="1549888"/>
    <lineage>
        <taxon>Bacteria</taxon>
        <taxon>Pseudomonadati</taxon>
        <taxon>Pseudomonadota</taxon>
        <taxon>Gammaproteobacteria</taxon>
        <taxon>Enterobacterales</taxon>
        <taxon>Thorselliaceae</taxon>
        <taxon>Thorsellia</taxon>
    </lineage>
</organism>
<evidence type="ECO:0000313" key="1">
    <source>
        <dbReference type="EMBL" id="MFC0179592.1"/>
    </source>
</evidence>
<sequence length="169" mass="19502">MIKQYKLSVDFNGIVIFNYPNILELFGGRIQNGQNILKDFTSSNLGEVALDKGIALPILGLDDGDYLVRFYIDQQPENKNRKIIFSDKYFYLDVSDNLYVADIIIFWDWDDYTGWNKIDIPQGIYKICLEGVHLLNDEGQVLEHSYDLLMTSVPTIGIRNLEPRSDSRL</sequence>
<name>A0ABV6CAF4_9GAMM</name>
<dbReference type="RefSeq" id="WP_385876695.1">
    <property type="nucleotide sequence ID" value="NZ_JBHLXE010000069.1"/>
</dbReference>
<protein>
    <submittedName>
        <fullName evidence="1">Uncharacterized protein</fullName>
    </submittedName>
</protein>
<accession>A0ABV6CAF4</accession>
<reference evidence="1 2" key="1">
    <citation type="submission" date="2024-09" db="EMBL/GenBank/DDBJ databases">
        <authorList>
            <person name="Sun Q."/>
            <person name="Mori K."/>
        </authorList>
    </citation>
    <scope>NUCLEOTIDE SEQUENCE [LARGE SCALE GENOMIC DNA]</scope>
    <source>
        <strain evidence="1 2">CCM 8545</strain>
    </source>
</reference>
<dbReference type="EMBL" id="JBHLXE010000069">
    <property type="protein sequence ID" value="MFC0179592.1"/>
    <property type="molecule type" value="Genomic_DNA"/>
</dbReference>